<evidence type="ECO:0000256" key="10">
    <source>
        <dbReference type="ARBA" id="ARBA00070341"/>
    </source>
</evidence>
<evidence type="ECO:0000256" key="4">
    <source>
        <dbReference type="ARBA" id="ARBA00022705"/>
    </source>
</evidence>
<evidence type="ECO:0000259" key="11">
    <source>
        <dbReference type="Pfam" id="PF04042"/>
    </source>
</evidence>
<keyword evidence="4" id="KW-0235">DNA replication</keyword>
<dbReference type="EMBL" id="JAPFFM010000001">
    <property type="protein sequence ID" value="KAJ6778789.1"/>
    <property type="molecule type" value="Genomic_DNA"/>
</dbReference>
<dbReference type="InterPro" id="IPR024826">
    <property type="entry name" value="DNA_pol_delta/II_ssu"/>
</dbReference>
<keyword evidence="5" id="KW-0548">Nucleotidyltransferase</keyword>
<reference evidence="13" key="2">
    <citation type="journal article" date="2023" name="Int. J. Mol. Sci.">
        <title>De Novo Assembly and Annotation of 11 Diverse Shrub Willow (Salix) Genomes Reveals Novel Gene Organization in Sex-Linked Regions.</title>
        <authorList>
            <person name="Hyden B."/>
            <person name="Feng K."/>
            <person name="Yates T.B."/>
            <person name="Jawdy S."/>
            <person name="Cereghino C."/>
            <person name="Smart L.B."/>
            <person name="Muchero W."/>
        </authorList>
    </citation>
    <scope>NUCLEOTIDE SEQUENCE</scope>
    <source>
        <tissue evidence="13">Shoot tip</tissue>
    </source>
</reference>
<dbReference type="Gene3D" id="2.40.50.430">
    <property type="match status" value="1"/>
</dbReference>
<keyword evidence="5" id="KW-0808">Transferase</keyword>
<dbReference type="Pfam" id="PF18018">
    <property type="entry name" value="DNA_pol_D_N"/>
    <property type="match status" value="1"/>
</dbReference>
<dbReference type="PANTHER" id="PTHR10416:SF0">
    <property type="entry name" value="DNA POLYMERASE DELTA SUBUNIT 2"/>
    <property type="match status" value="1"/>
</dbReference>
<dbReference type="EC" id="2.7.7.7" evidence="3"/>
<dbReference type="FunFam" id="2.40.50.430:FF:000001">
    <property type="entry name" value="DNA polymerase delta subunit 2"/>
    <property type="match status" value="1"/>
</dbReference>
<evidence type="ECO:0000256" key="3">
    <source>
        <dbReference type="ARBA" id="ARBA00012417"/>
    </source>
</evidence>
<dbReference type="Gene3D" id="3.60.21.50">
    <property type="match status" value="1"/>
</dbReference>
<keyword evidence="5" id="KW-0239">DNA-directed DNA polymerase</keyword>
<dbReference type="Proteomes" id="UP001151752">
    <property type="component" value="Chromosome 16"/>
</dbReference>
<comment type="subunit">
    <text evidence="9">Heterodimer with subunits of 125 kDa and 50 kDa.</text>
</comment>
<accession>A0A9Q0X4T7</accession>
<reference evidence="13" key="1">
    <citation type="submission" date="2022-11" db="EMBL/GenBank/DDBJ databases">
        <authorList>
            <person name="Hyden B.L."/>
            <person name="Feng K."/>
            <person name="Yates T."/>
            <person name="Jawdy S."/>
            <person name="Smart L.B."/>
            <person name="Muchero W."/>
        </authorList>
    </citation>
    <scope>NUCLEOTIDE SEQUENCE</scope>
    <source>
        <tissue evidence="13">Shoot tip</tissue>
    </source>
</reference>
<evidence type="ECO:0000256" key="6">
    <source>
        <dbReference type="ARBA" id="ARBA00023242"/>
    </source>
</evidence>
<dbReference type="GO" id="GO:0003677">
    <property type="term" value="F:DNA binding"/>
    <property type="evidence" value="ECO:0007669"/>
    <property type="project" value="InterPro"/>
</dbReference>
<evidence type="ECO:0000313" key="13">
    <source>
        <dbReference type="EMBL" id="KAJ6778789.1"/>
    </source>
</evidence>
<proteinExistence type="inferred from homology"/>
<protein>
    <recommendedName>
        <fullName evidence="10">DNA polymerase delta small subunit</fullName>
        <ecNumber evidence="3">2.7.7.7</ecNumber>
    </recommendedName>
</protein>
<feature type="domain" description="DNA polymerase alpha/delta/epsilon subunit B" evidence="11">
    <location>
        <begin position="185"/>
        <end position="380"/>
    </location>
</feature>
<comment type="similarity">
    <text evidence="2">Belongs to the DNA polymerase delta/II small subunit family.</text>
</comment>
<dbReference type="AlphaFoldDB" id="A0A9Q0X4T7"/>
<dbReference type="GO" id="GO:1902969">
    <property type="term" value="P:mitotic DNA replication"/>
    <property type="evidence" value="ECO:0007669"/>
    <property type="project" value="UniProtKB-ARBA"/>
</dbReference>
<dbReference type="InterPro" id="IPR040663">
    <property type="entry name" value="DNA_pol_D_N"/>
</dbReference>
<evidence type="ECO:0000256" key="5">
    <source>
        <dbReference type="ARBA" id="ARBA00022932"/>
    </source>
</evidence>
<comment type="caution">
    <text evidence="13">The sequence shown here is derived from an EMBL/GenBank/DDBJ whole genome shotgun (WGS) entry which is preliminary data.</text>
</comment>
<sequence length="428" mass="48182">MAGMEIDTVENLQRKQSTYQSLDETFVIQNETYRGQQYSQIYFARLHMMRTLLYSLVTHWKPHVPVCTVLGLEEGKECIIVGTLYKHMKLKPCILDEYSKERSAVPLVKHHNFMHPDDHLVLEDESGRVKLGGTVLSPSVYVTGVVVALHGKETGAGDFMVLDVLEAGLAPQIEPQLKSREDKYVVFISGVSAGSSSSNPLQFQLLVDHITGHLGDEKEQGIVAEIVHVVIAGNSVEIPLGLLNGQNLASKDQSRLSEPVQELDILLTQVYLWISCQDPMIQRTFLYLNRAYNTFRSCTNPHCFELDGVRILGTSGQNIDDLKKYSEGRDGLEFMERTLKWRHLAPTTPNTLGCYPFTDRDPFLIESCPHVYFVGNQDKYGTRILKGSEGQLVRLISIPKFCDTGMVVVLNLRNLECHTLSFETQFSS</sequence>
<dbReference type="GO" id="GO:0043625">
    <property type="term" value="C:delta DNA polymerase complex"/>
    <property type="evidence" value="ECO:0007669"/>
    <property type="project" value="TreeGrafter"/>
</dbReference>
<dbReference type="Pfam" id="PF04042">
    <property type="entry name" value="DNA_pol_E_B"/>
    <property type="match status" value="1"/>
</dbReference>
<comment type="catalytic activity">
    <reaction evidence="7">
        <text>DNA(n) + a 2'-deoxyribonucleoside 5'-triphosphate = DNA(n+1) + diphosphate</text>
        <dbReference type="Rhea" id="RHEA:22508"/>
        <dbReference type="Rhea" id="RHEA-COMP:17339"/>
        <dbReference type="Rhea" id="RHEA-COMP:17340"/>
        <dbReference type="ChEBI" id="CHEBI:33019"/>
        <dbReference type="ChEBI" id="CHEBI:61560"/>
        <dbReference type="ChEBI" id="CHEBI:173112"/>
        <dbReference type="EC" id="2.7.7.7"/>
    </reaction>
</comment>
<dbReference type="InterPro" id="IPR007185">
    <property type="entry name" value="DNA_pol_a/d/e_bsu"/>
</dbReference>
<dbReference type="GO" id="GO:0006271">
    <property type="term" value="P:DNA strand elongation involved in DNA replication"/>
    <property type="evidence" value="ECO:0007669"/>
    <property type="project" value="TreeGrafter"/>
</dbReference>
<evidence type="ECO:0000259" key="12">
    <source>
        <dbReference type="Pfam" id="PF18018"/>
    </source>
</evidence>
<feature type="domain" description="DNA polymerase delta subunit OB-fold" evidence="12">
    <location>
        <begin position="37"/>
        <end position="164"/>
    </location>
</feature>
<dbReference type="CDD" id="cd07387">
    <property type="entry name" value="MPP_PolD2_C"/>
    <property type="match status" value="1"/>
</dbReference>
<dbReference type="InterPro" id="IPR041863">
    <property type="entry name" value="PolD2_C"/>
</dbReference>
<evidence type="ECO:0000256" key="2">
    <source>
        <dbReference type="ARBA" id="ARBA00006035"/>
    </source>
</evidence>
<evidence type="ECO:0000256" key="9">
    <source>
        <dbReference type="ARBA" id="ARBA00063201"/>
    </source>
</evidence>
<comment type="subcellular location">
    <subcellularLocation>
        <location evidence="1">Nucleus</location>
    </subcellularLocation>
</comment>
<keyword evidence="14" id="KW-1185">Reference proteome</keyword>
<evidence type="ECO:0000313" key="14">
    <source>
        <dbReference type="Proteomes" id="UP001151752"/>
    </source>
</evidence>
<dbReference type="FunFam" id="3.60.21.50:FF:000002">
    <property type="entry name" value="DNA polymerase delta small subunit"/>
    <property type="match status" value="1"/>
</dbReference>
<evidence type="ECO:0000256" key="7">
    <source>
        <dbReference type="ARBA" id="ARBA00049244"/>
    </source>
</evidence>
<dbReference type="GO" id="GO:0003887">
    <property type="term" value="F:DNA-directed DNA polymerase activity"/>
    <property type="evidence" value="ECO:0007669"/>
    <property type="project" value="UniProtKB-KW"/>
</dbReference>
<organism evidence="13 14">
    <name type="scientific">Salix koriyanagi</name>
    <dbReference type="NCBI Taxonomy" id="2511006"/>
    <lineage>
        <taxon>Eukaryota</taxon>
        <taxon>Viridiplantae</taxon>
        <taxon>Streptophyta</taxon>
        <taxon>Embryophyta</taxon>
        <taxon>Tracheophyta</taxon>
        <taxon>Spermatophyta</taxon>
        <taxon>Magnoliopsida</taxon>
        <taxon>eudicotyledons</taxon>
        <taxon>Gunneridae</taxon>
        <taxon>Pentapetalae</taxon>
        <taxon>rosids</taxon>
        <taxon>fabids</taxon>
        <taxon>Malpighiales</taxon>
        <taxon>Salicaceae</taxon>
        <taxon>Saliceae</taxon>
        <taxon>Salix</taxon>
    </lineage>
</organism>
<keyword evidence="6" id="KW-0539">Nucleus</keyword>
<evidence type="ECO:0000256" key="8">
    <source>
        <dbReference type="ARBA" id="ARBA00054920"/>
    </source>
</evidence>
<evidence type="ECO:0000256" key="1">
    <source>
        <dbReference type="ARBA" id="ARBA00004123"/>
    </source>
</evidence>
<comment type="function">
    <text evidence="8">The function of the small subunit is not yet clear.</text>
</comment>
<dbReference type="PANTHER" id="PTHR10416">
    <property type="entry name" value="DNA POLYMERASE DELTA SUBUNIT 2"/>
    <property type="match status" value="1"/>
</dbReference>
<name>A0A9Q0X4T7_9ROSI</name>
<gene>
    <name evidence="13" type="ORF">OIU74_002550</name>
</gene>